<feature type="region of interest" description="Disordered" evidence="1">
    <location>
        <begin position="109"/>
        <end position="144"/>
    </location>
</feature>
<organism evidence="2">
    <name type="scientific">Pseudogymnoascus destructans</name>
    <dbReference type="NCBI Taxonomy" id="655981"/>
    <lineage>
        <taxon>Eukaryota</taxon>
        <taxon>Fungi</taxon>
        <taxon>Dikarya</taxon>
        <taxon>Ascomycota</taxon>
        <taxon>Pezizomycotina</taxon>
        <taxon>Leotiomycetes</taxon>
        <taxon>Thelebolales</taxon>
        <taxon>Thelebolaceae</taxon>
        <taxon>Pseudogymnoascus</taxon>
    </lineage>
</organism>
<dbReference type="RefSeq" id="XP_024324234.1">
    <property type="nucleotide sequence ID" value="XM_024469685.1"/>
</dbReference>
<evidence type="ECO:0000256" key="1">
    <source>
        <dbReference type="SAM" id="MobiDB-lite"/>
    </source>
</evidence>
<feature type="compositionally biased region" description="Acidic residues" evidence="1">
    <location>
        <begin position="119"/>
        <end position="132"/>
    </location>
</feature>
<gene>
    <name evidence="2" type="ORF">VC83_06079</name>
</gene>
<sequence length="144" mass="16598">MILSVYRKILQQQPHLIYIWDDLLPHVVNIINTWKVSVYVGIRLAKLDELRDMAMQIRLRRQLKQAKETAQEFAAKNHHIQELAMNFSFEDGVPAGFISIEGLGSLEGQVGHGRRREEEAEEAEEDEEEEENWGGAKGPYIIVE</sequence>
<evidence type="ECO:0000313" key="2">
    <source>
        <dbReference type="EMBL" id="OAF58950.1"/>
    </source>
</evidence>
<dbReference type="Proteomes" id="UP000077154">
    <property type="component" value="Unassembled WGS sequence"/>
</dbReference>
<accession>A0A177AB18</accession>
<dbReference type="GeneID" id="36289141"/>
<dbReference type="EMBL" id="KV441395">
    <property type="protein sequence ID" value="OAF58950.1"/>
    <property type="molecule type" value="Genomic_DNA"/>
</dbReference>
<reference evidence="2" key="1">
    <citation type="submission" date="2016-03" db="EMBL/GenBank/DDBJ databases">
        <title>Updated assembly of Pseudogymnoascus destructans, the fungus causing white-nose syndrome of bats.</title>
        <authorList>
            <person name="Palmer J.M."/>
            <person name="Drees K.P."/>
            <person name="Foster J.T."/>
            <person name="Lindner D.L."/>
        </authorList>
    </citation>
    <scope>NUCLEOTIDE SEQUENCE [LARGE SCALE GENOMIC DNA]</scope>
    <source>
        <strain evidence="2">20631-21</strain>
    </source>
</reference>
<dbReference type="AlphaFoldDB" id="A0A177AB18"/>
<dbReference type="VEuPathDB" id="FungiDB:GMDG_08664"/>
<evidence type="ECO:0008006" key="3">
    <source>
        <dbReference type="Google" id="ProtNLM"/>
    </source>
</evidence>
<name>A0A177AB18_9PEZI</name>
<proteinExistence type="predicted"/>
<protein>
    <recommendedName>
        <fullName evidence="3">DDE-1 domain-containing protein</fullName>
    </recommendedName>
</protein>